<dbReference type="InterPro" id="IPR023796">
    <property type="entry name" value="Serpin_dom"/>
</dbReference>
<keyword evidence="4" id="KW-1185">Reference proteome</keyword>
<dbReference type="WBParaSite" id="SSTP_0000591800.1">
    <property type="protein sequence ID" value="SSTP_0000591800.1"/>
    <property type="gene ID" value="SSTP_0000591800"/>
</dbReference>
<dbReference type="PROSITE" id="PS00284">
    <property type="entry name" value="SERPIN"/>
    <property type="match status" value="1"/>
</dbReference>
<dbReference type="Gene3D" id="3.30.497.10">
    <property type="entry name" value="Antithrombin, subunit I, domain 2"/>
    <property type="match status" value="1"/>
</dbReference>
<dbReference type="STRING" id="6248.A0A0K0E8T6"/>
<dbReference type="Pfam" id="PF00079">
    <property type="entry name" value="Serpin"/>
    <property type="match status" value="1"/>
</dbReference>
<dbReference type="PANTHER" id="PTHR11461">
    <property type="entry name" value="SERINE PROTEASE INHIBITOR, SERPIN"/>
    <property type="match status" value="1"/>
</dbReference>
<dbReference type="SMART" id="SM00093">
    <property type="entry name" value="SERPIN"/>
    <property type="match status" value="1"/>
</dbReference>
<sequence length="372" mass="43007">MSSTNLSLIHANLAIKCFNKLIENSQGECVIYSPISLAIALSMTYVGSSGETKEEMKKFLVGEENDEDLHEHFNEFLSSLSSNEKSLLQSVNKIYVKDGFSLLESFTQNIEKYYKGQFEQVDFTSPNTCHEINDFVEKSTNNIIKDLISPDDLDALTRLILINAIYLKRMWFVKFDKNATKIDDFFITHNTTRKVDMMFKKDKFSYYEDDEYQILQLEYEGKEQEMVILLPKERNTLLEKLPTFDGQKLFDLIDSTDLLTVKVYLPKLKVESTHQLHETFSDLGMKIPFTDNADFSSMTTEEPLKISKIIQKAFVEVDEEGTEAAAATAITMCRVTSINFSTPREYIFRADHPFIYFIMDNQRNILFTGIYQ</sequence>
<dbReference type="SUPFAM" id="SSF56574">
    <property type="entry name" value="Serpins"/>
    <property type="match status" value="1"/>
</dbReference>
<evidence type="ECO:0000313" key="6">
    <source>
        <dbReference type="WBParaSite" id="TCONS_00002943.p1"/>
    </source>
</evidence>
<evidence type="ECO:0000256" key="1">
    <source>
        <dbReference type="ARBA" id="ARBA00009500"/>
    </source>
</evidence>
<dbReference type="InterPro" id="IPR023795">
    <property type="entry name" value="Serpin_CS"/>
</dbReference>
<dbReference type="PANTHER" id="PTHR11461:SF211">
    <property type="entry name" value="GH10112P-RELATED"/>
    <property type="match status" value="1"/>
</dbReference>
<dbReference type="InterPro" id="IPR042185">
    <property type="entry name" value="Serpin_sf_2"/>
</dbReference>
<name>A0A0K0E8T6_STRER</name>
<feature type="domain" description="Serpin" evidence="3">
    <location>
        <begin position="15"/>
        <end position="371"/>
    </location>
</feature>
<evidence type="ECO:0000313" key="5">
    <source>
        <dbReference type="WBParaSite" id="SSTP_0000591800.1"/>
    </source>
</evidence>
<dbReference type="GO" id="GO:0005615">
    <property type="term" value="C:extracellular space"/>
    <property type="evidence" value="ECO:0007669"/>
    <property type="project" value="InterPro"/>
</dbReference>
<comment type="similarity">
    <text evidence="1 2">Belongs to the serpin family.</text>
</comment>
<dbReference type="InterPro" id="IPR000215">
    <property type="entry name" value="Serpin_fam"/>
</dbReference>
<dbReference type="GO" id="GO:0004867">
    <property type="term" value="F:serine-type endopeptidase inhibitor activity"/>
    <property type="evidence" value="ECO:0007669"/>
    <property type="project" value="InterPro"/>
</dbReference>
<organism evidence="5">
    <name type="scientific">Strongyloides stercoralis</name>
    <name type="common">Threadworm</name>
    <dbReference type="NCBI Taxonomy" id="6248"/>
    <lineage>
        <taxon>Eukaryota</taxon>
        <taxon>Metazoa</taxon>
        <taxon>Ecdysozoa</taxon>
        <taxon>Nematoda</taxon>
        <taxon>Chromadorea</taxon>
        <taxon>Rhabditida</taxon>
        <taxon>Tylenchina</taxon>
        <taxon>Panagrolaimomorpha</taxon>
        <taxon>Strongyloidoidea</taxon>
        <taxon>Strongyloididae</taxon>
        <taxon>Strongyloides</taxon>
    </lineage>
</organism>
<evidence type="ECO:0000256" key="2">
    <source>
        <dbReference type="RuleBase" id="RU000411"/>
    </source>
</evidence>
<evidence type="ECO:0000259" key="3">
    <source>
        <dbReference type="SMART" id="SM00093"/>
    </source>
</evidence>
<reference evidence="5" key="1">
    <citation type="submission" date="2015-08" db="UniProtKB">
        <authorList>
            <consortium name="WormBaseParasite"/>
        </authorList>
    </citation>
    <scope>IDENTIFICATION</scope>
</reference>
<dbReference type="Gene3D" id="2.30.39.10">
    <property type="entry name" value="Alpha-1-antitrypsin, domain 1"/>
    <property type="match status" value="1"/>
</dbReference>
<dbReference type="InterPro" id="IPR042178">
    <property type="entry name" value="Serpin_sf_1"/>
</dbReference>
<dbReference type="CDD" id="cd00172">
    <property type="entry name" value="serpin"/>
    <property type="match status" value="1"/>
</dbReference>
<proteinExistence type="inferred from homology"/>
<dbReference type="Proteomes" id="UP000035681">
    <property type="component" value="Unplaced"/>
</dbReference>
<dbReference type="AlphaFoldDB" id="A0A0K0E8T6"/>
<accession>A0A0K0E8T6</accession>
<dbReference type="InterPro" id="IPR036186">
    <property type="entry name" value="Serpin_sf"/>
</dbReference>
<protein>
    <submittedName>
        <fullName evidence="5 6">SERPIN domain-containing protein</fullName>
    </submittedName>
</protein>
<evidence type="ECO:0000313" key="4">
    <source>
        <dbReference type="Proteomes" id="UP000035681"/>
    </source>
</evidence>
<dbReference type="WBParaSite" id="TCONS_00002943.p1">
    <property type="protein sequence ID" value="TCONS_00002943.p1"/>
    <property type="gene ID" value="XLOC_002725"/>
</dbReference>